<dbReference type="Pfam" id="PF03610">
    <property type="entry name" value="EIIA-man"/>
    <property type="match status" value="1"/>
</dbReference>
<dbReference type="AlphaFoldDB" id="A0A7C3SNF2"/>
<dbReference type="InterPro" id="IPR036662">
    <property type="entry name" value="PTS_EIIA_man-typ_sf"/>
</dbReference>
<sequence length="148" mass="16218">MKLLVAGHGRLGCAMLEAVAMILGVSVFERAECVDLLEGESLENFYEKLSAKAGEDSIIVADLFGGTPSRAALMLLQQGRAKAVLTGFNMPMLIEMLSYEGDNVEEMLGKVRQAAKDGVRVFVGSDLRELTEKAEREERGLLSRILRR</sequence>
<dbReference type="GO" id="GO:0016740">
    <property type="term" value="F:transferase activity"/>
    <property type="evidence" value="ECO:0007669"/>
    <property type="project" value="UniProtKB-KW"/>
</dbReference>
<proteinExistence type="predicted"/>
<dbReference type="InterPro" id="IPR051471">
    <property type="entry name" value="Bacterial_PTS_sugar_comp"/>
</dbReference>
<accession>A0A7C3SNF2</accession>
<comment type="caution">
    <text evidence="3">The sequence shown here is derived from an EMBL/GenBank/DDBJ whole genome shotgun (WGS) entry which is preliminary data.</text>
</comment>
<dbReference type="PANTHER" id="PTHR33799:SF1">
    <property type="entry name" value="PTS SYSTEM MANNOSE-SPECIFIC EIIAB COMPONENT-RELATED"/>
    <property type="match status" value="1"/>
</dbReference>
<dbReference type="SUPFAM" id="SSF53062">
    <property type="entry name" value="PTS system fructose IIA component-like"/>
    <property type="match status" value="1"/>
</dbReference>
<evidence type="ECO:0000259" key="2">
    <source>
        <dbReference type="PROSITE" id="PS51096"/>
    </source>
</evidence>
<dbReference type="PANTHER" id="PTHR33799">
    <property type="entry name" value="PTS PERMEASE-RELATED-RELATED"/>
    <property type="match status" value="1"/>
</dbReference>
<evidence type="ECO:0000313" key="3">
    <source>
        <dbReference type="EMBL" id="HGB24977.1"/>
    </source>
</evidence>
<evidence type="ECO:0000256" key="1">
    <source>
        <dbReference type="ARBA" id="ARBA00022679"/>
    </source>
</evidence>
<dbReference type="Gene3D" id="3.40.50.510">
    <property type="entry name" value="Phosphotransferase system, mannose-type IIA component"/>
    <property type="match status" value="1"/>
</dbReference>
<reference evidence="3" key="1">
    <citation type="journal article" date="2020" name="mSystems">
        <title>Genome- and Community-Level Interaction Insights into Carbon Utilization and Element Cycling Functions of Hydrothermarchaeota in Hydrothermal Sediment.</title>
        <authorList>
            <person name="Zhou Z."/>
            <person name="Liu Y."/>
            <person name="Xu W."/>
            <person name="Pan J."/>
            <person name="Luo Z.H."/>
            <person name="Li M."/>
        </authorList>
    </citation>
    <scope>NUCLEOTIDE SEQUENCE [LARGE SCALE GENOMIC DNA]</scope>
    <source>
        <strain evidence="3">SpSt-8</strain>
    </source>
</reference>
<name>A0A7C3SNF2_THEPE</name>
<dbReference type="EMBL" id="DTIB01000068">
    <property type="protein sequence ID" value="HGB24977.1"/>
    <property type="molecule type" value="Genomic_DNA"/>
</dbReference>
<protein>
    <recommendedName>
        <fullName evidence="2">PTS EIIA type-4 domain-containing protein</fullName>
    </recommendedName>
</protein>
<feature type="domain" description="PTS EIIA type-4" evidence="2">
    <location>
        <begin position="1"/>
        <end position="119"/>
    </location>
</feature>
<dbReference type="InterPro" id="IPR004701">
    <property type="entry name" value="PTS_EIIA_man-typ"/>
</dbReference>
<keyword evidence="1" id="KW-0808">Transferase</keyword>
<dbReference type="PROSITE" id="PS51096">
    <property type="entry name" value="PTS_EIIA_TYPE_4"/>
    <property type="match status" value="1"/>
</dbReference>
<dbReference type="GO" id="GO:0009401">
    <property type="term" value="P:phosphoenolpyruvate-dependent sugar phosphotransferase system"/>
    <property type="evidence" value="ECO:0007669"/>
    <property type="project" value="InterPro"/>
</dbReference>
<gene>
    <name evidence="3" type="ORF">ENV88_02835</name>
</gene>
<organism evidence="3">
    <name type="scientific">Thermofilum pendens</name>
    <dbReference type="NCBI Taxonomy" id="2269"/>
    <lineage>
        <taxon>Archaea</taxon>
        <taxon>Thermoproteota</taxon>
        <taxon>Thermoprotei</taxon>
        <taxon>Thermofilales</taxon>
        <taxon>Thermofilaceae</taxon>
        <taxon>Thermofilum</taxon>
    </lineage>
</organism>
<dbReference type="GO" id="GO:0016020">
    <property type="term" value="C:membrane"/>
    <property type="evidence" value="ECO:0007669"/>
    <property type="project" value="InterPro"/>
</dbReference>